<gene>
    <name evidence="2" type="primary">M631L</name>
    <name evidence="2" type="ORF">MT325_M631L</name>
</gene>
<proteinExistence type="predicted"/>
<reference evidence="2 3" key="1">
    <citation type="journal article" date="2007" name="Virology">
        <title>Sequence and annotation of the 314-kb MT325 and the 321-kb FR483 viruses that infect Chlorella Pbi.</title>
        <authorList>
            <person name="Fitzgerald L.A."/>
            <person name="Graves M.V."/>
            <person name="Li X."/>
            <person name="Feldblyum T."/>
            <person name="Hartigan J."/>
            <person name="Van Etten J.L."/>
        </authorList>
    </citation>
    <scope>NUCLEOTIDE SEQUENCE [LARGE SCALE GENOMIC DNA]</scope>
    <source>
        <strain evidence="2 3">MT325</strain>
    </source>
</reference>
<organismHost>
    <name type="scientific">Paramecium bursaria</name>
    <dbReference type="NCBI Taxonomy" id="74790"/>
</organismHost>
<sequence length="365" mass="41835">MQDTGKVDAKNRVVFSDKGKTFVMQDGKKVYVKKLFSPKEVPKNVPTKYARIWKSKVDARLKPSRKGIRKNDVSFVMPTVRFSLNTLNGSLKRVNNAIRIPLDFKKGGVVNSRAIVAMKKNNVDPNWFFVQVKYLRSLNDYDIMTVAAYTHFSHLWIGKYQRTGTINELPDFRRDMIYPLFSQFSVAVDYGFDPIKPGMDYTLFMSSFKQSLDIRTRYAIYVALVEARVLSKQALELMVQMYINDFQRIIDASPPVEKDLVLYRGVSKDVYESQKSDVVKSPFFSSAAFNPSHSALYASGKTKYLHRIKVPSGKHALFVAPLNQFGKAGEYEIVLPPCNFKVTGRNRKMKLGKEFYTVTDLTMIR</sequence>
<evidence type="ECO:0000313" key="3">
    <source>
        <dbReference type="Proteomes" id="UP000246715"/>
    </source>
</evidence>
<dbReference type="Proteomes" id="UP000246715">
    <property type="component" value="Segment"/>
</dbReference>
<accession>A7IV11</accession>
<protein>
    <submittedName>
        <fullName evidence="2">Uncharacterized protein M631L</fullName>
    </submittedName>
</protein>
<dbReference type="SUPFAM" id="SSF56399">
    <property type="entry name" value="ADP-ribosylation"/>
    <property type="match status" value="1"/>
</dbReference>
<dbReference type="Pfam" id="PF08789">
    <property type="entry name" value="PBCV_basic_adap"/>
    <property type="match status" value="1"/>
</dbReference>
<evidence type="ECO:0000313" key="2">
    <source>
        <dbReference type="EMBL" id="ABT14185.1"/>
    </source>
</evidence>
<feature type="domain" description="PBCV-specific basic adaptor" evidence="1">
    <location>
        <begin position="5"/>
        <end position="39"/>
    </location>
</feature>
<organism evidence="2 3">
    <name type="scientific">Paramecium bursaria Chlorella virus MT325</name>
    <name type="common">PBCV-MT325</name>
    <dbReference type="NCBI Taxonomy" id="346932"/>
    <lineage>
        <taxon>Viruses</taxon>
        <taxon>Varidnaviria</taxon>
        <taxon>Bamfordvirae</taxon>
        <taxon>Nucleocytoviricota</taxon>
        <taxon>Megaviricetes</taxon>
        <taxon>Algavirales</taxon>
        <taxon>Phycodnaviridae</taxon>
        <taxon>Chlorovirus</taxon>
        <taxon>Chlorovirus conductrix</taxon>
        <taxon>Paramecium bursaria Chlorella virus A1</taxon>
    </lineage>
</organism>
<dbReference type="EMBL" id="DQ491001">
    <property type="protein sequence ID" value="ABT14185.1"/>
    <property type="molecule type" value="Genomic_DNA"/>
</dbReference>
<dbReference type="Gene3D" id="3.90.176.10">
    <property type="entry name" value="Toxin ADP-ribosyltransferase, Chain A, domain 1"/>
    <property type="match status" value="1"/>
</dbReference>
<evidence type="ECO:0000259" key="1">
    <source>
        <dbReference type="Pfam" id="PF08789"/>
    </source>
</evidence>
<dbReference type="InterPro" id="IPR014897">
    <property type="entry name" value="PBCV_basic_adap"/>
</dbReference>
<name>A7IV11_PBCVM</name>